<name>A0A7G9ZB92_9EURY</name>
<proteinExistence type="predicted"/>
<accession>A0A7G9ZB92</accession>
<protein>
    <submittedName>
        <fullName evidence="1">Uncharacterized protein</fullName>
    </submittedName>
</protein>
<reference evidence="1" key="1">
    <citation type="submission" date="2020-06" db="EMBL/GenBank/DDBJ databases">
        <title>Unique genomic features of the anaerobic methanotrophic archaea.</title>
        <authorList>
            <person name="Chadwick G.L."/>
            <person name="Skennerton C.T."/>
            <person name="Laso-Perez R."/>
            <person name="Leu A.O."/>
            <person name="Speth D.R."/>
            <person name="Yu H."/>
            <person name="Morgan-Lang C."/>
            <person name="Hatzenpichler R."/>
            <person name="Goudeau D."/>
            <person name="Malmstrom R."/>
            <person name="Brazelton W.J."/>
            <person name="Woyke T."/>
            <person name="Hallam S.J."/>
            <person name="Tyson G.W."/>
            <person name="Wegener G."/>
            <person name="Boetius A."/>
            <person name="Orphan V."/>
        </authorList>
    </citation>
    <scope>NUCLEOTIDE SEQUENCE</scope>
</reference>
<dbReference type="EMBL" id="MT631691">
    <property type="protein sequence ID" value="QNO57526.1"/>
    <property type="molecule type" value="Genomic_DNA"/>
</dbReference>
<dbReference type="AlphaFoldDB" id="A0A7G9ZB92"/>
<sequence length="61" mass="6727">MLHSLSIGINRRGYSGYGGLEKCIEKTEKLKTCLDRCISNHAIYGDFSTIPISSSVSPYKS</sequence>
<gene>
    <name evidence="1" type="ORF">PKDJNKLE_00012</name>
</gene>
<evidence type="ECO:0000313" key="1">
    <source>
        <dbReference type="EMBL" id="QNO57526.1"/>
    </source>
</evidence>
<organism evidence="1">
    <name type="scientific">Candidatus Methanophaga sp. ANME-1 ERB7</name>
    <dbReference type="NCBI Taxonomy" id="2759913"/>
    <lineage>
        <taxon>Archaea</taxon>
        <taxon>Methanobacteriati</taxon>
        <taxon>Methanobacteriota</taxon>
        <taxon>Stenosarchaea group</taxon>
        <taxon>Methanomicrobia</taxon>
        <taxon>Candidatus Methanophagales</taxon>
        <taxon>Candidatus Methanophagaceae</taxon>
        <taxon>Candidatus Methanophaga</taxon>
    </lineage>
</organism>